<keyword evidence="7" id="KW-1185">Reference proteome</keyword>
<organism evidence="6 7">
    <name type="scientific">Pelagibacter ubique</name>
    <dbReference type="NCBI Taxonomy" id="198252"/>
    <lineage>
        <taxon>Bacteria</taxon>
        <taxon>Pseudomonadati</taxon>
        <taxon>Pseudomonadota</taxon>
        <taxon>Alphaproteobacteria</taxon>
        <taxon>Candidatus Pelagibacterales</taxon>
        <taxon>Candidatus Pelagibacteraceae</taxon>
        <taxon>Candidatus Pelagibacter</taxon>
    </lineage>
</organism>
<protein>
    <submittedName>
        <fullName evidence="6">Taurine transport system substrate-binding protein</fullName>
    </submittedName>
</protein>
<feature type="signal peptide" evidence="4">
    <location>
        <begin position="1"/>
        <end position="24"/>
    </location>
</feature>
<dbReference type="Pfam" id="PF09084">
    <property type="entry name" value="NMT1"/>
    <property type="match status" value="1"/>
</dbReference>
<dbReference type="PANTHER" id="PTHR30024:SF47">
    <property type="entry name" value="TAURINE-BINDING PERIPLASMIC PROTEIN"/>
    <property type="match status" value="1"/>
</dbReference>
<evidence type="ECO:0000256" key="2">
    <source>
        <dbReference type="ARBA" id="ARBA00010742"/>
    </source>
</evidence>
<dbReference type="InterPro" id="IPR015168">
    <property type="entry name" value="SsuA/THI5"/>
</dbReference>
<dbReference type="RefSeq" id="WP_169036313.1">
    <property type="nucleotide sequence ID" value="NZ_LANA01000002.1"/>
</dbReference>
<dbReference type="SUPFAM" id="SSF53850">
    <property type="entry name" value="Periplasmic binding protein-like II"/>
    <property type="match status" value="1"/>
</dbReference>
<keyword evidence="3 4" id="KW-0732">Signal</keyword>
<name>A0ABX1T2X9_PELUQ</name>
<dbReference type="EMBL" id="LANA01000002">
    <property type="protein sequence ID" value="NMN67809.1"/>
    <property type="molecule type" value="Genomic_DNA"/>
</dbReference>
<sequence>MKKIISFILGTLVALNLSISVANAAAKEVRIAYFLEWPSPNLEDMQKKAFSKALGVPVKWTNFTNGGAMTDAMLAGDIDISYSQGLVPFINAVKSKAPIKLVDIAMEYGMGGTTCVTSKASGITKANATELEGKKVAVPLGTMAEYVFDESMKLVGADRGKMDIIQMDPEEGAAALVSGDVVMACLFGGNSIKAATAVGSRLLTVDEARAAGILGIDITSVTTKFMKENPGMLRTFIEVTHEANARYKAGKADMNVMAKASEMKVGDMKDTLSGFKFLTPAETEKSMKSGNLDAFLKGMGTPRGNVDTSFLPL</sequence>
<comment type="caution">
    <text evidence="6">The sequence shown here is derived from an EMBL/GenBank/DDBJ whole genome shotgun (WGS) entry which is preliminary data.</text>
</comment>
<gene>
    <name evidence="6" type="ORF">VP91_00009580</name>
</gene>
<evidence type="ECO:0000313" key="6">
    <source>
        <dbReference type="EMBL" id="NMN67809.1"/>
    </source>
</evidence>
<feature type="domain" description="SsuA/THI5-like" evidence="5">
    <location>
        <begin position="47"/>
        <end position="243"/>
    </location>
</feature>
<accession>A0ABX1T2X9</accession>
<evidence type="ECO:0000256" key="4">
    <source>
        <dbReference type="SAM" id="SignalP"/>
    </source>
</evidence>
<dbReference type="PANTHER" id="PTHR30024">
    <property type="entry name" value="ALIPHATIC SULFONATES-BINDING PROTEIN-RELATED"/>
    <property type="match status" value="1"/>
</dbReference>
<evidence type="ECO:0000256" key="3">
    <source>
        <dbReference type="ARBA" id="ARBA00022729"/>
    </source>
</evidence>
<feature type="chain" id="PRO_5045500459" evidence="4">
    <location>
        <begin position="25"/>
        <end position="313"/>
    </location>
</feature>
<dbReference type="Gene3D" id="3.40.190.10">
    <property type="entry name" value="Periplasmic binding protein-like II"/>
    <property type="match status" value="2"/>
</dbReference>
<proteinExistence type="inferred from homology"/>
<reference evidence="6 7" key="1">
    <citation type="submission" date="2019-07" db="EMBL/GenBank/DDBJ databases">
        <title>SAR11 Genome Evolution.</title>
        <authorList>
            <person name="Giovannoni S."/>
        </authorList>
    </citation>
    <scope>NUCLEOTIDE SEQUENCE [LARGE SCALE GENOMIC DNA]</scope>
    <source>
        <strain evidence="6 7">HTCC9565</strain>
    </source>
</reference>
<evidence type="ECO:0000256" key="1">
    <source>
        <dbReference type="ARBA" id="ARBA00004418"/>
    </source>
</evidence>
<comment type="subcellular location">
    <subcellularLocation>
        <location evidence="1">Periplasm</location>
    </subcellularLocation>
</comment>
<comment type="similarity">
    <text evidence="2">Belongs to the bacterial solute-binding protein SsuA/TauA family.</text>
</comment>
<evidence type="ECO:0000313" key="7">
    <source>
        <dbReference type="Proteomes" id="UP001166004"/>
    </source>
</evidence>
<dbReference type="Proteomes" id="UP001166004">
    <property type="component" value="Unassembled WGS sequence"/>
</dbReference>
<evidence type="ECO:0000259" key="5">
    <source>
        <dbReference type="Pfam" id="PF09084"/>
    </source>
</evidence>